<accession>A0A3E4Z5J8</accession>
<dbReference type="Pfam" id="PF10677">
    <property type="entry name" value="DUF2490"/>
    <property type="match status" value="1"/>
</dbReference>
<proteinExistence type="predicted"/>
<dbReference type="RefSeq" id="WP_117702580.1">
    <property type="nucleotide sequence ID" value="NZ_QSTW01000021.1"/>
</dbReference>
<dbReference type="Proteomes" id="UP000260814">
    <property type="component" value="Unassembled WGS sequence"/>
</dbReference>
<dbReference type="InterPro" id="IPR019619">
    <property type="entry name" value="DUF2490"/>
</dbReference>
<evidence type="ECO:0000313" key="2">
    <source>
        <dbReference type="Proteomes" id="UP000260814"/>
    </source>
</evidence>
<protein>
    <submittedName>
        <fullName evidence="1">DUF2490 domain-containing protein</fullName>
    </submittedName>
</protein>
<reference evidence="1 2" key="1">
    <citation type="submission" date="2018-08" db="EMBL/GenBank/DDBJ databases">
        <title>A genome reference for cultivated species of the human gut microbiota.</title>
        <authorList>
            <person name="Zou Y."/>
            <person name="Xue W."/>
            <person name="Luo G."/>
        </authorList>
    </citation>
    <scope>NUCLEOTIDE SEQUENCE [LARGE SCALE GENOMIC DNA]</scope>
    <source>
        <strain evidence="1 2">OM06-2</strain>
    </source>
</reference>
<gene>
    <name evidence="1" type="ORF">DXB87_13675</name>
</gene>
<evidence type="ECO:0000313" key="1">
    <source>
        <dbReference type="EMBL" id="RGM87513.1"/>
    </source>
</evidence>
<dbReference type="EMBL" id="QSTW01000021">
    <property type="protein sequence ID" value="RGM87513.1"/>
    <property type="molecule type" value="Genomic_DNA"/>
</dbReference>
<comment type="caution">
    <text evidence="1">The sequence shown here is derived from an EMBL/GenBank/DDBJ whole genome shotgun (WGS) entry which is preliminary data.</text>
</comment>
<dbReference type="AlphaFoldDB" id="A0A3E4Z5J8"/>
<sequence>MKQILHKLRVLLLIVWGMCIPSLPGYAMTDSEFATWTRVRVDWQLNPRVKFRGTFQTRTQNGLKEMERGRLNVGLNYRVLPLMQLKGYYEIQYRDRGTAGWKVGHRYQAGFIVSGAKRNIKLGWRELLQHTFIGGANEVQLRSRLRVAYEPENWIAYPYFFVETFQPLGDEAFFSLPRVRYRSGGRCPLSRKTALDVYYCRQYDVKRCQNILGLNLEIKL</sequence>
<organism evidence="1 2">
    <name type="scientific">Phocaeicola plebeius</name>
    <dbReference type="NCBI Taxonomy" id="310297"/>
    <lineage>
        <taxon>Bacteria</taxon>
        <taxon>Pseudomonadati</taxon>
        <taxon>Bacteroidota</taxon>
        <taxon>Bacteroidia</taxon>
        <taxon>Bacteroidales</taxon>
        <taxon>Bacteroidaceae</taxon>
        <taxon>Phocaeicola</taxon>
    </lineage>
</organism>
<name>A0A3E4Z5J8_9BACT</name>